<evidence type="ECO:0000313" key="2">
    <source>
        <dbReference type="EMBL" id="CAG8975264.1"/>
    </source>
</evidence>
<reference evidence="2" key="1">
    <citation type="submission" date="2021-07" db="EMBL/GenBank/DDBJ databases">
        <authorList>
            <person name="Durling M."/>
        </authorList>
    </citation>
    <scope>NUCLEOTIDE SEQUENCE</scope>
</reference>
<dbReference type="Proteomes" id="UP000701801">
    <property type="component" value="Unassembled WGS sequence"/>
</dbReference>
<dbReference type="EMBL" id="CAJVRM010000130">
    <property type="protein sequence ID" value="CAG8975264.1"/>
    <property type="molecule type" value="Genomic_DNA"/>
</dbReference>
<protein>
    <submittedName>
        <fullName evidence="2">Uncharacterized protein</fullName>
    </submittedName>
</protein>
<organism evidence="2 3">
    <name type="scientific">Hymenoscyphus albidus</name>
    <dbReference type="NCBI Taxonomy" id="595503"/>
    <lineage>
        <taxon>Eukaryota</taxon>
        <taxon>Fungi</taxon>
        <taxon>Dikarya</taxon>
        <taxon>Ascomycota</taxon>
        <taxon>Pezizomycotina</taxon>
        <taxon>Leotiomycetes</taxon>
        <taxon>Helotiales</taxon>
        <taxon>Helotiaceae</taxon>
        <taxon>Hymenoscyphus</taxon>
    </lineage>
</organism>
<dbReference type="AlphaFoldDB" id="A0A9N9LMY2"/>
<accession>A0A9N9LMY2</accession>
<gene>
    <name evidence="2" type="ORF">HYALB_00007965</name>
</gene>
<feature type="compositionally biased region" description="Polar residues" evidence="1">
    <location>
        <begin position="238"/>
        <end position="257"/>
    </location>
</feature>
<sequence>MSGTHPQASSSRNVGPSSRASSNYTTCTNSFHPHTSHQQPQGSQSNITSTSHQPLTTQAIQAHNLHQLSLHQDPSYLTNIQQGQVHLIGCALDSLDGFSDTLPQYLRARVVYETPGMATMERFETSSSYPLRSLNEYEASFDGVCEDLQQQQQADTRAMATMERFETWSSYPSRTLSVYETPSLDSSDENQHQHQNQSITPPFPSSSQHPSLPTPNHHHETSSTHPQPPHTPQDHNPYPQNQHLNPTYPSYPSPIDQTQTLSRIGTQFPVYASCASPSPSQVHAQEIYIAIRKAYVGSQW</sequence>
<feature type="region of interest" description="Disordered" evidence="1">
    <location>
        <begin position="180"/>
        <end position="257"/>
    </location>
</feature>
<evidence type="ECO:0000256" key="1">
    <source>
        <dbReference type="SAM" id="MobiDB-lite"/>
    </source>
</evidence>
<comment type="caution">
    <text evidence="2">The sequence shown here is derived from an EMBL/GenBank/DDBJ whole genome shotgun (WGS) entry which is preliminary data.</text>
</comment>
<evidence type="ECO:0000313" key="3">
    <source>
        <dbReference type="Proteomes" id="UP000701801"/>
    </source>
</evidence>
<feature type="region of interest" description="Disordered" evidence="1">
    <location>
        <begin position="1"/>
        <end position="53"/>
    </location>
</feature>
<feature type="compositionally biased region" description="Polar residues" evidence="1">
    <location>
        <begin position="193"/>
        <end position="211"/>
    </location>
</feature>
<keyword evidence="3" id="KW-1185">Reference proteome</keyword>
<proteinExistence type="predicted"/>
<name>A0A9N9LMY2_9HELO</name>